<dbReference type="Pfam" id="PF00096">
    <property type="entry name" value="zf-C2H2"/>
    <property type="match status" value="2"/>
</dbReference>
<dbReference type="EMBL" id="JAFJMO010000014">
    <property type="protein sequence ID" value="KAJ8257003.1"/>
    <property type="molecule type" value="Genomic_DNA"/>
</dbReference>
<evidence type="ECO:0000256" key="8">
    <source>
        <dbReference type="ARBA" id="ARBA00023242"/>
    </source>
</evidence>
<dbReference type="GO" id="GO:0006357">
    <property type="term" value="P:regulation of transcription by RNA polymerase II"/>
    <property type="evidence" value="ECO:0007669"/>
    <property type="project" value="TreeGrafter"/>
</dbReference>
<feature type="domain" description="C2H2-type" evidence="11">
    <location>
        <begin position="265"/>
        <end position="292"/>
    </location>
</feature>
<evidence type="ECO:0000256" key="7">
    <source>
        <dbReference type="ARBA" id="ARBA00023125"/>
    </source>
</evidence>
<dbReference type="PANTHER" id="PTHR24404:SF100">
    <property type="entry name" value="ZINC FINGER PROTEIN 501"/>
    <property type="match status" value="1"/>
</dbReference>
<keyword evidence="3" id="KW-0677">Repeat</keyword>
<evidence type="ECO:0000313" key="12">
    <source>
        <dbReference type="EMBL" id="KAJ8257003.1"/>
    </source>
</evidence>
<dbReference type="GO" id="GO:0003700">
    <property type="term" value="F:DNA-binding transcription factor activity"/>
    <property type="evidence" value="ECO:0007669"/>
    <property type="project" value="TreeGrafter"/>
</dbReference>
<dbReference type="InterPro" id="IPR036236">
    <property type="entry name" value="Znf_C2H2_sf"/>
</dbReference>
<evidence type="ECO:0000313" key="13">
    <source>
        <dbReference type="Proteomes" id="UP001152803"/>
    </source>
</evidence>
<evidence type="ECO:0000256" key="1">
    <source>
        <dbReference type="ARBA" id="ARBA00004123"/>
    </source>
</evidence>
<proteinExistence type="predicted"/>
<accession>A0A9Q1D4F3</accession>
<dbReference type="Proteomes" id="UP001152803">
    <property type="component" value="Unassembled WGS sequence"/>
</dbReference>
<dbReference type="AlphaFoldDB" id="A0A9Q1D4F3"/>
<keyword evidence="6" id="KW-0805">Transcription regulation</keyword>
<feature type="compositionally biased region" description="Acidic residues" evidence="10">
    <location>
        <begin position="68"/>
        <end position="78"/>
    </location>
</feature>
<dbReference type="Gene3D" id="3.30.160.60">
    <property type="entry name" value="Classic Zinc Finger"/>
    <property type="match status" value="1"/>
</dbReference>
<feature type="region of interest" description="Disordered" evidence="10">
    <location>
        <begin position="118"/>
        <end position="147"/>
    </location>
</feature>
<name>A0A9Q1D4F3_CONCO</name>
<dbReference type="OrthoDB" id="8809195at2759"/>
<dbReference type="SUPFAM" id="SSF57667">
    <property type="entry name" value="beta-beta-alpha zinc fingers"/>
    <property type="match status" value="2"/>
</dbReference>
<evidence type="ECO:0000256" key="3">
    <source>
        <dbReference type="ARBA" id="ARBA00022737"/>
    </source>
</evidence>
<dbReference type="PROSITE" id="PS00028">
    <property type="entry name" value="ZINC_FINGER_C2H2_1"/>
    <property type="match status" value="1"/>
</dbReference>
<feature type="region of interest" description="Disordered" evidence="10">
    <location>
        <begin position="59"/>
        <end position="86"/>
    </location>
</feature>
<gene>
    <name evidence="12" type="ORF">COCON_G00191550</name>
</gene>
<protein>
    <recommendedName>
        <fullName evidence="11">C2H2-type domain-containing protein</fullName>
    </recommendedName>
</protein>
<dbReference type="GO" id="GO:0005634">
    <property type="term" value="C:nucleus"/>
    <property type="evidence" value="ECO:0007669"/>
    <property type="project" value="UniProtKB-SubCell"/>
</dbReference>
<keyword evidence="6" id="KW-0804">Transcription</keyword>
<dbReference type="PROSITE" id="PS50157">
    <property type="entry name" value="ZINC_FINGER_C2H2_2"/>
    <property type="match status" value="1"/>
</dbReference>
<reference evidence="12" key="1">
    <citation type="journal article" date="2023" name="Science">
        <title>Genome structures resolve the early diversification of teleost fishes.</title>
        <authorList>
            <person name="Parey E."/>
            <person name="Louis A."/>
            <person name="Montfort J."/>
            <person name="Bouchez O."/>
            <person name="Roques C."/>
            <person name="Iampietro C."/>
            <person name="Lluch J."/>
            <person name="Castinel A."/>
            <person name="Donnadieu C."/>
            <person name="Desvignes T."/>
            <person name="Floi Bucao C."/>
            <person name="Jouanno E."/>
            <person name="Wen M."/>
            <person name="Mejri S."/>
            <person name="Dirks R."/>
            <person name="Jansen H."/>
            <person name="Henkel C."/>
            <person name="Chen W.J."/>
            <person name="Zahm M."/>
            <person name="Cabau C."/>
            <person name="Klopp C."/>
            <person name="Thompson A.W."/>
            <person name="Robinson-Rechavi M."/>
            <person name="Braasch I."/>
            <person name="Lecointre G."/>
            <person name="Bobe J."/>
            <person name="Postlethwait J.H."/>
            <person name="Berthelot C."/>
            <person name="Roest Crollius H."/>
            <person name="Guiguen Y."/>
        </authorList>
    </citation>
    <scope>NUCLEOTIDE SEQUENCE</scope>
    <source>
        <strain evidence="12">Concon-B</strain>
    </source>
</reference>
<keyword evidence="2" id="KW-0479">Metal-binding</keyword>
<evidence type="ECO:0000259" key="11">
    <source>
        <dbReference type="PROSITE" id="PS50157"/>
    </source>
</evidence>
<keyword evidence="7" id="KW-0238">DNA-binding</keyword>
<organism evidence="12 13">
    <name type="scientific">Conger conger</name>
    <name type="common">Conger eel</name>
    <name type="synonym">Muraena conger</name>
    <dbReference type="NCBI Taxonomy" id="82655"/>
    <lineage>
        <taxon>Eukaryota</taxon>
        <taxon>Metazoa</taxon>
        <taxon>Chordata</taxon>
        <taxon>Craniata</taxon>
        <taxon>Vertebrata</taxon>
        <taxon>Euteleostomi</taxon>
        <taxon>Actinopterygii</taxon>
        <taxon>Neopterygii</taxon>
        <taxon>Teleostei</taxon>
        <taxon>Anguilliformes</taxon>
        <taxon>Congridae</taxon>
        <taxon>Conger</taxon>
    </lineage>
</organism>
<keyword evidence="5" id="KW-0862">Zinc</keyword>
<keyword evidence="13" id="KW-1185">Reference proteome</keyword>
<sequence>MGCAQSIDLIEAIALKLITDFSTASVETEMNQAQTSISSRILFTPEEDPLKEEQMEMACDQRHTDLQGDAEESYEEDQNERHTRSTEARALIDNNCLSASSLLAVGQDQRLDQPALEKEEVQVHPGGEEATGKGDRTLPAPVSSPGSGLIAGRVTELGTVHIVEDLCLAPPFKKEECSGSDDVVFVDDASSDARSDPASATVCGISSSEDLTLNSTTRMVEQSHPPACRRPSPEEEHQADQPGLSDFELLRARLLSGQTSSTSPSDCKLCGRSFSLPETLHIHQLLHRLDDVCSCAMCGRSVAADSQSGRDQCRCDDCGRSSVQRRSLKRHRRTQRPGAVCADA</sequence>
<feature type="compositionally biased region" description="Basic and acidic residues" evidence="10">
    <location>
        <begin position="118"/>
        <end position="136"/>
    </location>
</feature>
<dbReference type="InterPro" id="IPR050589">
    <property type="entry name" value="Ikaros_C2H2-ZF"/>
</dbReference>
<evidence type="ECO:0000256" key="10">
    <source>
        <dbReference type="SAM" id="MobiDB-lite"/>
    </source>
</evidence>
<evidence type="ECO:0000256" key="4">
    <source>
        <dbReference type="ARBA" id="ARBA00022771"/>
    </source>
</evidence>
<comment type="caution">
    <text evidence="12">The sequence shown here is derived from an EMBL/GenBank/DDBJ whole genome shotgun (WGS) entry which is preliminary data.</text>
</comment>
<comment type="subcellular location">
    <subcellularLocation>
        <location evidence="1">Nucleus</location>
    </subcellularLocation>
</comment>
<keyword evidence="4 9" id="KW-0863">Zinc-finger</keyword>
<dbReference type="PANTHER" id="PTHR24404">
    <property type="entry name" value="ZINC FINGER PROTEIN"/>
    <property type="match status" value="1"/>
</dbReference>
<evidence type="ECO:0000256" key="6">
    <source>
        <dbReference type="ARBA" id="ARBA00023015"/>
    </source>
</evidence>
<evidence type="ECO:0000256" key="9">
    <source>
        <dbReference type="PROSITE-ProRule" id="PRU00042"/>
    </source>
</evidence>
<feature type="region of interest" description="Disordered" evidence="10">
    <location>
        <begin position="216"/>
        <end position="243"/>
    </location>
</feature>
<keyword evidence="8" id="KW-0539">Nucleus</keyword>
<dbReference type="InterPro" id="IPR013087">
    <property type="entry name" value="Znf_C2H2_type"/>
</dbReference>
<evidence type="ECO:0000256" key="2">
    <source>
        <dbReference type="ARBA" id="ARBA00022723"/>
    </source>
</evidence>
<dbReference type="GO" id="GO:0000978">
    <property type="term" value="F:RNA polymerase II cis-regulatory region sequence-specific DNA binding"/>
    <property type="evidence" value="ECO:0007669"/>
    <property type="project" value="TreeGrafter"/>
</dbReference>
<dbReference type="GO" id="GO:0008270">
    <property type="term" value="F:zinc ion binding"/>
    <property type="evidence" value="ECO:0007669"/>
    <property type="project" value="UniProtKB-KW"/>
</dbReference>
<evidence type="ECO:0000256" key="5">
    <source>
        <dbReference type="ARBA" id="ARBA00022833"/>
    </source>
</evidence>